<feature type="transmembrane region" description="Helical" evidence="7">
    <location>
        <begin position="375"/>
        <end position="399"/>
    </location>
</feature>
<feature type="transmembrane region" description="Helical" evidence="7">
    <location>
        <begin position="100"/>
        <end position="121"/>
    </location>
</feature>
<evidence type="ECO:0000256" key="7">
    <source>
        <dbReference type="SAM" id="Phobius"/>
    </source>
</evidence>
<evidence type="ECO:0008006" key="10">
    <source>
        <dbReference type="Google" id="ProtNLM"/>
    </source>
</evidence>
<feature type="transmembrane region" description="Helical" evidence="7">
    <location>
        <begin position="320"/>
        <end position="340"/>
    </location>
</feature>
<feature type="transmembrane region" description="Helical" evidence="7">
    <location>
        <begin position="347"/>
        <end position="369"/>
    </location>
</feature>
<feature type="transmembrane region" description="Helical" evidence="7">
    <location>
        <begin position="220"/>
        <end position="240"/>
    </location>
</feature>
<comment type="caution">
    <text evidence="8">The sequence shown here is derived from an EMBL/GenBank/DDBJ whole genome shotgun (WGS) entry which is preliminary data.</text>
</comment>
<feature type="transmembrane region" description="Helical" evidence="7">
    <location>
        <begin position="142"/>
        <end position="161"/>
    </location>
</feature>
<comment type="subcellular location">
    <subcellularLocation>
        <location evidence="1">Cell membrane</location>
        <topology evidence="1">Multi-pass membrane protein</topology>
    </subcellularLocation>
</comment>
<feature type="transmembrane region" description="Helical" evidence="7">
    <location>
        <begin position="286"/>
        <end position="308"/>
    </location>
</feature>
<dbReference type="STRING" id="1385510.GCA_000425205_01670"/>
<keyword evidence="3" id="KW-1003">Cell membrane</keyword>
<dbReference type="Pfam" id="PF13440">
    <property type="entry name" value="Polysacc_synt_3"/>
    <property type="match status" value="1"/>
</dbReference>
<evidence type="ECO:0000256" key="3">
    <source>
        <dbReference type="ARBA" id="ARBA00022475"/>
    </source>
</evidence>
<dbReference type="GO" id="GO:0005886">
    <property type="term" value="C:plasma membrane"/>
    <property type="evidence" value="ECO:0007669"/>
    <property type="project" value="UniProtKB-SubCell"/>
</dbReference>
<comment type="similarity">
    <text evidence="2">Belongs to the polysaccharide synthase family.</text>
</comment>
<dbReference type="Proteomes" id="UP000030528">
    <property type="component" value="Unassembled WGS sequence"/>
</dbReference>
<sequence>MAGTTVSNLFIVLTTPLLTMLYTPEEFGVLSVYLSLVYSVSVIASLEYDQAIPIPTDRQEAFHVFLLSLLSVVCVAMITVLMGTLLPIGTWFQSPQLDEWVWLLGMSVLFLGWYQVFNSWAVREEGYASMSRSKVNMNTGQMVSQIGLGFIGVGYIGLLVGEVIGRVMGCFTFWRRLFGKGIRTQFSMSLSGMWKVMIRFRKFPLMVTWPSLMNSLSGQIPTFFLAAVFGVEVAGVYLIAQKLLNIPEGLIAFSVSQVYLSELAIHMKEYPLSIPTLFFKTLQKMILLGGAITFLIVIFGPAIISLLFDEAWGEAGGFLRVLAILTFFRMAIKPILGNFYVLEEQTLLIVGEVVHTFCIAVSLVVAYTIMKEPLNALLCMSLLASLGIVLQGCCSYLAMKRWLKRNRSLEGGVIYDQSHSFVES</sequence>
<keyword evidence="6 7" id="KW-0472">Membrane</keyword>
<evidence type="ECO:0000313" key="9">
    <source>
        <dbReference type="Proteomes" id="UP000030528"/>
    </source>
</evidence>
<organism evidence="8 9">
    <name type="scientific">Pontibacillus halophilus JSM 076056 = DSM 19796</name>
    <dbReference type="NCBI Taxonomy" id="1385510"/>
    <lineage>
        <taxon>Bacteria</taxon>
        <taxon>Bacillati</taxon>
        <taxon>Bacillota</taxon>
        <taxon>Bacilli</taxon>
        <taxon>Bacillales</taxon>
        <taxon>Bacillaceae</taxon>
        <taxon>Pontibacillus</taxon>
    </lineage>
</organism>
<dbReference type="InterPro" id="IPR050833">
    <property type="entry name" value="Poly_Biosynth_Transport"/>
</dbReference>
<name>A0A0A5IB57_9BACI</name>
<feature type="transmembrane region" description="Helical" evidence="7">
    <location>
        <begin position="61"/>
        <end position="88"/>
    </location>
</feature>
<protein>
    <recommendedName>
        <fullName evidence="10">Polysaccharide biosynthesis protein</fullName>
    </recommendedName>
</protein>
<dbReference type="PANTHER" id="PTHR30250:SF10">
    <property type="entry name" value="LIPOPOLYSACCHARIDE BIOSYNTHESIS PROTEIN WZXC"/>
    <property type="match status" value="1"/>
</dbReference>
<feature type="transmembrane region" description="Helical" evidence="7">
    <location>
        <begin position="27"/>
        <end position="49"/>
    </location>
</feature>
<evidence type="ECO:0000256" key="6">
    <source>
        <dbReference type="ARBA" id="ARBA00023136"/>
    </source>
</evidence>
<proteinExistence type="inferred from homology"/>
<evidence type="ECO:0000256" key="5">
    <source>
        <dbReference type="ARBA" id="ARBA00022989"/>
    </source>
</evidence>
<evidence type="ECO:0000256" key="2">
    <source>
        <dbReference type="ARBA" id="ARBA00007430"/>
    </source>
</evidence>
<evidence type="ECO:0000256" key="4">
    <source>
        <dbReference type="ARBA" id="ARBA00022692"/>
    </source>
</evidence>
<dbReference type="EMBL" id="AVPE01000004">
    <property type="protein sequence ID" value="KGX93062.1"/>
    <property type="molecule type" value="Genomic_DNA"/>
</dbReference>
<accession>A0A0A5IB57</accession>
<keyword evidence="5 7" id="KW-1133">Transmembrane helix</keyword>
<keyword evidence="9" id="KW-1185">Reference proteome</keyword>
<keyword evidence="4 7" id="KW-0812">Transmembrane</keyword>
<dbReference type="OrthoDB" id="109075at2"/>
<gene>
    <name evidence="8" type="ORF">N781_14190</name>
</gene>
<reference evidence="8 9" key="1">
    <citation type="submission" date="2013-08" db="EMBL/GenBank/DDBJ databases">
        <authorList>
            <person name="Huang J."/>
            <person name="Wang G."/>
        </authorList>
    </citation>
    <scope>NUCLEOTIDE SEQUENCE [LARGE SCALE GENOMIC DNA]</scope>
    <source>
        <strain evidence="8 9">JSM 076056</strain>
    </source>
</reference>
<evidence type="ECO:0000313" key="8">
    <source>
        <dbReference type="EMBL" id="KGX93062.1"/>
    </source>
</evidence>
<dbReference type="AlphaFoldDB" id="A0A0A5IB57"/>
<evidence type="ECO:0000256" key="1">
    <source>
        <dbReference type="ARBA" id="ARBA00004651"/>
    </source>
</evidence>
<dbReference type="eggNOG" id="COG2244">
    <property type="taxonomic scope" value="Bacteria"/>
</dbReference>
<dbReference type="PANTHER" id="PTHR30250">
    <property type="entry name" value="PST FAMILY PREDICTED COLANIC ACID TRANSPORTER"/>
    <property type="match status" value="1"/>
</dbReference>